<dbReference type="STRING" id="188477.A0A3S1BR18"/>
<dbReference type="Proteomes" id="UP000271974">
    <property type="component" value="Unassembled WGS sequence"/>
</dbReference>
<dbReference type="Pfam" id="PF15038">
    <property type="entry name" value="Jiraiya"/>
    <property type="match status" value="1"/>
</dbReference>
<keyword evidence="3" id="KW-1185">Reference proteome</keyword>
<protein>
    <recommendedName>
        <fullName evidence="4">Transmembrane protein</fullName>
    </recommendedName>
</protein>
<organism evidence="2 3">
    <name type="scientific">Elysia chlorotica</name>
    <name type="common">Eastern emerald elysia</name>
    <name type="synonym">Sea slug</name>
    <dbReference type="NCBI Taxonomy" id="188477"/>
    <lineage>
        <taxon>Eukaryota</taxon>
        <taxon>Metazoa</taxon>
        <taxon>Spiralia</taxon>
        <taxon>Lophotrochozoa</taxon>
        <taxon>Mollusca</taxon>
        <taxon>Gastropoda</taxon>
        <taxon>Heterobranchia</taxon>
        <taxon>Euthyneura</taxon>
        <taxon>Panpulmonata</taxon>
        <taxon>Sacoglossa</taxon>
        <taxon>Placobranchoidea</taxon>
        <taxon>Plakobranchidae</taxon>
        <taxon>Elysia</taxon>
    </lineage>
</organism>
<keyword evidence="1" id="KW-0472">Membrane</keyword>
<dbReference type="EMBL" id="RQTK01000055">
    <property type="protein sequence ID" value="RUS89462.1"/>
    <property type="molecule type" value="Genomic_DNA"/>
</dbReference>
<keyword evidence="1" id="KW-1133">Transmembrane helix</keyword>
<name>A0A3S1BR18_ELYCH</name>
<accession>A0A3S1BR18</accession>
<comment type="caution">
    <text evidence="2">The sequence shown here is derived from an EMBL/GenBank/DDBJ whole genome shotgun (WGS) entry which is preliminary data.</text>
</comment>
<keyword evidence="1" id="KW-0812">Transmembrane</keyword>
<feature type="transmembrane region" description="Helical" evidence="1">
    <location>
        <begin position="63"/>
        <end position="86"/>
    </location>
</feature>
<dbReference type="InterPro" id="IPR029201">
    <property type="entry name" value="Jiraiya"/>
</dbReference>
<evidence type="ECO:0000313" key="3">
    <source>
        <dbReference type="Proteomes" id="UP000271974"/>
    </source>
</evidence>
<proteinExistence type="predicted"/>
<feature type="transmembrane region" description="Helical" evidence="1">
    <location>
        <begin position="173"/>
        <end position="199"/>
    </location>
</feature>
<evidence type="ECO:0000256" key="1">
    <source>
        <dbReference type="SAM" id="Phobius"/>
    </source>
</evidence>
<feature type="transmembrane region" description="Helical" evidence="1">
    <location>
        <begin position="220"/>
        <end position="241"/>
    </location>
</feature>
<evidence type="ECO:0008006" key="4">
    <source>
        <dbReference type="Google" id="ProtNLM"/>
    </source>
</evidence>
<reference evidence="2 3" key="1">
    <citation type="submission" date="2019-01" db="EMBL/GenBank/DDBJ databases">
        <title>A draft genome assembly of the solar-powered sea slug Elysia chlorotica.</title>
        <authorList>
            <person name="Cai H."/>
            <person name="Li Q."/>
            <person name="Fang X."/>
            <person name="Li J."/>
            <person name="Curtis N.E."/>
            <person name="Altenburger A."/>
            <person name="Shibata T."/>
            <person name="Feng M."/>
            <person name="Maeda T."/>
            <person name="Schwartz J.A."/>
            <person name="Shigenobu S."/>
            <person name="Lundholm N."/>
            <person name="Nishiyama T."/>
            <person name="Yang H."/>
            <person name="Hasebe M."/>
            <person name="Li S."/>
            <person name="Pierce S.K."/>
            <person name="Wang J."/>
        </authorList>
    </citation>
    <scope>NUCLEOTIDE SEQUENCE [LARGE SCALE GENOMIC DNA]</scope>
    <source>
        <strain evidence="2">EC2010</strain>
        <tissue evidence="2">Whole organism of an adult</tissue>
    </source>
</reference>
<gene>
    <name evidence="2" type="ORF">EGW08_002759</name>
</gene>
<dbReference type="OrthoDB" id="10056560at2759"/>
<evidence type="ECO:0000313" key="2">
    <source>
        <dbReference type="EMBL" id="RUS89462.1"/>
    </source>
</evidence>
<feature type="transmembrane region" description="Helical" evidence="1">
    <location>
        <begin position="253"/>
        <end position="274"/>
    </location>
</feature>
<dbReference type="PANTHER" id="PTHR39947">
    <property type="entry name" value="IP19862P"/>
    <property type="match status" value="1"/>
</dbReference>
<dbReference type="PANTHER" id="PTHR39947:SF1">
    <property type="entry name" value="IP19862P"/>
    <property type="match status" value="1"/>
</dbReference>
<sequence length="310" mass="33974">MGLKDLHSPSEKTLAAIFVRKRLDLARQASPILSHQSYQSSPSGELSPSLDKPLHLEAFIKSLGVFSVSSLVLMLSSLILMCAFFNSNSNNSSITGNRFSSQRKSTKANLVTSLTFTNTTNGGRDIKRVLEDTRSFLQSKGHDAELLGDLIGDNTEDGRDLRDNGLLGTGVALMAYVLVASLTCFLVCSMQCFFVSKVLDLTDGYDRAYKYICVCSRTRTLAITGLVTAIPVFVAGVVVFLMSKESSTQFTTGTIFCVLGGIVCIVCALHNFYYWRQEKTRSDLGLPVYDSQGQGSCKSLRNLGYQRLLF</sequence>
<dbReference type="AlphaFoldDB" id="A0A3S1BR18"/>